<sequence length="460" mass="53043">MTDPVFFAEIRKLIATDSLESVMAKLREALKDSSYFNEVLQQSGRFQHIRREIRLGLTSHSDATLTQNQIRFGLLDLLSEIETQGKTTLPRELTQNLLTQEATWTEFLREEFRGVLNISVGRSSTQIISEYGWLIAEILRKLLTTQSDNSQPLRTFSYMTEAWQSTLRYLCYIQIGQLLRNPGADQNPALVEFLTLQKNDSPSTEREAHFDYLSLLLDLVDYGKASSPFMPELPGFVLELADTNSDLYSVATFLDQHRRRLLAGQIPTAELPELMDEYLTALIHWLRKIAFLALYRLVSIKEIYLNYRIGGIQRFVHLFGELHSFYNEAASDEEYSEKSIKEKFTYNQSVLLFRGRDVEQCLENIGDPNTFISLSPLLIDQSVFSGKPTQTPEIYYFTGSTSDWRQVSYAHFKNELPLSQGFLPSNKSLTIQFQNRDHPKLNGLHKHLKEVFEPLTRVRP</sequence>
<dbReference type="eggNOG" id="COG3903">
    <property type="taxonomic scope" value="Bacteria"/>
</dbReference>
<proteinExistence type="predicted"/>
<dbReference type="STRING" id="760192.Halhy_2263"/>
<dbReference type="EMBL" id="CP002691">
    <property type="protein sequence ID" value="AEE50142.1"/>
    <property type="molecule type" value="Genomic_DNA"/>
</dbReference>
<dbReference type="Proteomes" id="UP000008461">
    <property type="component" value="Chromosome"/>
</dbReference>
<gene>
    <name evidence="2" type="ordered locus">Halhy_2263</name>
</gene>
<feature type="domain" description="Effector-associated" evidence="1">
    <location>
        <begin position="7"/>
        <end position="82"/>
    </location>
</feature>
<evidence type="ECO:0000313" key="3">
    <source>
        <dbReference type="Proteomes" id="UP000008461"/>
    </source>
</evidence>
<accession>F4KU45</accession>
<reference evidence="2 3" key="1">
    <citation type="journal article" date="2011" name="Stand. Genomic Sci.">
        <title>Complete genome sequence of Haliscomenobacter hydrossis type strain (O).</title>
        <authorList>
            <consortium name="US DOE Joint Genome Institute (JGI-PGF)"/>
            <person name="Daligault H."/>
            <person name="Lapidus A."/>
            <person name="Zeytun A."/>
            <person name="Nolan M."/>
            <person name="Lucas S."/>
            <person name="Del Rio T.G."/>
            <person name="Tice H."/>
            <person name="Cheng J.F."/>
            <person name="Tapia R."/>
            <person name="Han C."/>
            <person name="Goodwin L."/>
            <person name="Pitluck S."/>
            <person name="Liolios K."/>
            <person name="Pagani I."/>
            <person name="Ivanova N."/>
            <person name="Huntemann M."/>
            <person name="Mavromatis K."/>
            <person name="Mikhailova N."/>
            <person name="Pati A."/>
            <person name="Chen A."/>
            <person name="Palaniappan K."/>
            <person name="Land M."/>
            <person name="Hauser L."/>
            <person name="Brambilla E.M."/>
            <person name="Rohde M."/>
            <person name="Verbarg S."/>
            <person name="Goker M."/>
            <person name="Bristow J."/>
            <person name="Eisen J.A."/>
            <person name="Markowitz V."/>
            <person name="Hugenholtz P."/>
            <person name="Kyrpides N.C."/>
            <person name="Klenk H.P."/>
            <person name="Woyke T."/>
        </authorList>
    </citation>
    <scope>NUCLEOTIDE SEQUENCE [LARGE SCALE GENOMIC DNA]</scope>
    <source>
        <strain evidence="3">ATCC 27775 / DSM 1100 / LMG 10767 / O</strain>
    </source>
</reference>
<reference key="2">
    <citation type="submission" date="2011-04" db="EMBL/GenBank/DDBJ databases">
        <title>Complete sequence of chromosome of Haliscomenobacter hydrossis DSM 1100.</title>
        <authorList>
            <consortium name="US DOE Joint Genome Institute (JGI-PGF)"/>
            <person name="Lucas S."/>
            <person name="Han J."/>
            <person name="Lapidus A."/>
            <person name="Bruce D."/>
            <person name="Goodwin L."/>
            <person name="Pitluck S."/>
            <person name="Peters L."/>
            <person name="Kyrpides N."/>
            <person name="Mavromatis K."/>
            <person name="Ivanova N."/>
            <person name="Ovchinnikova G."/>
            <person name="Pagani I."/>
            <person name="Daligault H."/>
            <person name="Detter J.C."/>
            <person name="Han C."/>
            <person name="Land M."/>
            <person name="Hauser L."/>
            <person name="Markowitz V."/>
            <person name="Cheng J.-F."/>
            <person name="Hugenholtz P."/>
            <person name="Woyke T."/>
            <person name="Wu D."/>
            <person name="Verbarg S."/>
            <person name="Frueling A."/>
            <person name="Brambilla E."/>
            <person name="Klenk H.-P."/>
            <person name="Eisen J.A."/>
        </authorList>
    </citation>
    <scope>NUCLEOTIDE SEQUENCE</scope>
    <source>
        <strain>DSM 1100</strain>
    </source>
</reference>
<dbReference type="OrthoDB" id="571425at2"/>
<dbReference type="RefSeq" id="WP_013764692.1">
    <property type="nucleotide sequence ID" value="NC_015510.1"/>
</dbReference>
<dbReference type="Pfam" id="PF19964">
    <property type="entry name" value="EAD11"/>
    <property type="match status" value="1"/>
</dbReference>
<name>F4KU45_HALH1</name>
<keyword evidence="3" id="KW-1185">Reference proteome</keyword>
<protein>
    <recommendedName>
        <fullName evidence="1">Effector-associated domain-containing protein</fullName>
    </recommendedName>
</protein>
<organism evidence="2 3">
    <name type="scientific">Haliscomenobacter hydrossis (strain ATCC 27775 / DSM 1100 / LMG 10767 / O)</name>
    <dbReference type="NCBI Taxonomy" id="760192"/>
    <lineage>
        <taxon>Bacteria</taxon>
        <taxon>Pseudomonadati</taxon>
        <taxon>Bacteroidota</taxon>
        <taxon>Saprospiria</taxon>
        <taxon>Saprospirales</taxon>
        <taxon>Haliscomenobacteraceae</taxon>
        <taxon>Haliscomenobacter</taxon>
    </lineage>
</organism>
<dbReference type="eggNOG" id="COG4995">
    <property type="taxonomic scope" value="Bacteria"/>
</dbReference>
<dbReference type="KEGG" id="hhy:Halhy_2263"/>
<dbReference type="HOGENOM" id="CLU_594168_0_0_10"/>
<evidence type="ECO:0000259" key="1">
    <source>
        <dbReference type="Pfam" id="PF19964"/>
    </source>
</evidence>
<evidence type="ECO:0000313" key="2">
    <source>
        <dbReference type="EMBL" id="AEE50142.1"/>
    </source>
</evidence>
<dbReference type="AlphaFoldDB" id="F4KU45"/>
<dbReference type="InterPro" id="IPR045439">
    <property type="entry name" value="EAD11"/>
</dbReference>